<keyword evidence="5" id="KW-0067">ATP-binding</keyword>
<evidence type="ECO:0000259" key="6">
    <source>
        <dbReference type="PROSITE" id="PS50011"/>
    </source>
</evidence>
<comment type="caution">
    <text evidence="7">The sequence shown here is derived from an EMBL/GenBank/DDBJ whole genome shotgun (WGS) entry which is preliminary data.</text>
</comment>
<evidence type="ECO:0000256" key="2">
    <source>
        <dbReference type="ARBA" id="ARBA00022679"/>
    </source>
</evidence>
<organism evidence="7 8">
    <name type="scientific">Tritrichomonas musculus</name>
    <dbReference type="NCBI Taxonomy" id="1915356"/>
    <lineage>
        <taxon>Eukaryota</taxon>
        <taxon>Metamonada</taxon>
        <taxon>Parabasalia</taxon>
        <taxon>Tritrichomonadida</taxon>
        <taxon>Tritrichomonadidae</taxon>
        <taxon>Tritrichomonas</taxon>
    </lineage>
</organism>
<dbReference type="InterPro" id="IPR008271">
    <property type="entry name" value="Ser/Thr_kinase_AS"/>
</dbReference>
<dbReference type="Pfam" id="PF00069">
    <property type="entry name" value="Pkinase"/>
    <property type="match status" value="1"/>
</dbReference>
<keyword evidence="2" id="KW-0808">Transferase</keyword>
<evidence type="ECO:0000313" key="7">
    <source>
        <dbReference type="EMBL" id="KAK8881484.1"/>
    </source>
</evidence>
<accession>A0ABR2JS07</accession>
<dbReference type="InterPro" id="IPR011009">
    <property type="entry name" value="Kinase-like_dom_sf"/>
</dbReference>
<dbReference type="PROSITE" id="PS50011">
    <property type="entry name" value="PROTEIN_KINASE_DOM"/>
    <property type="match status" value="1"/>
</dbReference>
<protein>
    <recommendedName>
        <fullName evidence="6">Protein kinase domain-containing protein</fullName>
    </recommendedName>
</protein>
<dbReference type="PANTHER" id="PTHR24353">
    <property type="entry name" value="CYCLIC NUCLEOTIDE-DEPENDENT PROTEIN KINASE"/>
    <property type="match status" value="1"/>
</dbReference>
<name>A0ABR2JS07_9EUKA</name>
<evidence type="ECO:0000256" key="4">
    <source>
        <dbReference type="ARBA" id="ARBA00022777"/>
    </source>
</evidence>
<evidence type="ECO:0000256" key="1">
    <source>
        <dbReference type="ARBA" id="ARBA00022527"/>
    </source>
</evidence>
<dbReference type="SMART" id="SM00220">
    <property type="entry name" value="S_TKc"/>
    <property type="match status" value="1"/>
</dbReference>
<keyword evidence="1" id="KW-0723">Serine/threonine-protein kinase</keyword>
<dbReference type="SUPFAM" id="SSF56112">
    <property type="entry name" value="Protein kinase-like (PK-like)"/>
    <property type="match status" value="1"/>
</dbReference>
<dbReference type="InterPro" id="IPR000719">
    <property type="entry name" value="Prot_kinase_dom"/>
</dbReference>
<gene>
    <name evidence="7" type="ORF">M9Y10_004220</name>
</gene>
<dbReference type="EMBL" id="JAPFFF010000010">
    <property type="protein sequence ID" value="KAK8881484.1"/>
    <property type="molecule type" value="Genomic_DNA"/>
</dbReference>
<evidence type="ECO:0000313" key="8">
    <source>
        <dbReference type="Proteomes" id="UP001470230"/>
    </source>
</evidence>
<keyword evidence="4" id="KW-0418">Kinase</keyword>
<reference evidence="7 8" key="1">
    <citation type="submission" date="2024-04" db="EMBL/GenBank/DDBJ databases">
        <title>Tritrichomonas musculus Genome.</title>
        <authorList>
            <person name="Alves-Ferreira E."/>
            <person name="Grigg M."/>
            <person name="Lorenzi H."/>
            <person name="Galac M."/>
        </authorList>
    </citation>
    <scope>NUCLEOTIDE SEQUENCE [LARGE SCALE GENOMIC DNA]</scope>
    <source>
        <strain evidence="7 8">EAF2021</strain>
    </source>
</reference>
<dbReference type="Proteomes" id="UP001470230">
    <property type="component" value="Unassembled WGS sequence"/>
</dbReference>
<feature type="domain" description="Protein kinase" evidence="6">
    <location>
        <begin position="62"/>
        <end position="251"/>
    </location>
</feature>
<evidence type="ECO:0000256" key="5">
    <source>
        <dbReference type="ARBA" id="ARBA00022840"/>
    </source>
</evidence>
<dbReference type="Gene3D" id="1.10.510.10">
    <property type="entry name" value="Transferase(Phosphotransferase) domain 1"/>
    <property type="match status" value="1"/>
</dbReference>
<evidence type="ECO:0000256" key="3">
    <source>
        <dbReference type="ARBA" id="ARBA00022741"/>
    </source>
</evidence>
<proteinExistence type="predicted"/>
<sequence length="251" mass="30298">MSNFINEISIRRCKEIITQFFRYISGYLIKSCYIKNNEECKSRFTIYNRKQQEEKTYSKDEFICFRNIYSNRSKLITLSYYIAEEELVVIKGESIEDKKSNIDREIENYRNLNHPLIPRYYWTIQEGPSKSIVIEFINVHTLTNIKEFKLQDEEKLNIIYFLLTIFRYLKSKEYIYRDLKPNNVILDENKHIFLIDFDSMINNGRRNERDKSEFTRDFSLEYAAPEISKVGDCIPSYESDVYSLYQMISFI</sequence>
<keyword evidence="8" id="KW-1185">Reference proteome</keyword>
<keyword evidence="3" id="KW-0547">Nucleotide-binding</keyword>
<dbReference type="PROSITE" id="PS00108">
    <property type="entry name" value="PROTEIN_KINASE_ST"/>
    <property type="match status" value="1"/>
</dbReference>